<feature type="compositionally biased region" description="Basic residues" evidence="1">
    <location>
        <begin position="140"/>
        <end position="149"/>
    </location>
</feature>
<name>A0A0D9XUE2_9ORYZ</name>
<sequence>MTSMCGYYASVGLKLHGGRNAAAAGDLVVVNVTFSVLRRHRGSSSSSSAGKKPYKRSCSMYFRYCSMESYYHMFIVTTGDLNRSYRRYIKEDSIVIRCDLTVVEKTVVNLGIICKCNEESCRHYHASRTTSCKPATTKNAQRRKFRPRTPRRDFLGASDQIN</sequence>
<dbReference type="Gene3D" id="2.60.210.10">
    <property type="entry name" value="Apoptosis, Tumor Necrosis Factor Receptor Associated Protein 2, Chain A"/>
    <property type="match status" value="1"/>
</dbReference>
<reference evidence="2 3" key="1">
    <citation type="submission" date="2012-08" db="EMBL/GenBank/DDBJ databases">
        <title>Oryza genome evolution.</title>
        <authorList>
            <person name="Wing R.A."/>
        </authorList>
    </citation>
    <scope>NUCLEOTIDE SEQUENCE</scope>
</reference>
<reference evidence="2" key="3">
    <citation type="submission" date="2015-04" db="UniProtKB">
        <authorList>
            <consortium name="EnsemblPlants"/>
        </authorList>
    </citation>
    <scope>IDENTIFICATION</scope>
</reference>
<accession>A0A0D9XUE2</accession>
<evidence type="ECO:0000256" key="1">
    <source>
        <dbReference type="SAM" id="MobiDB-lite"/>
    </source>
</evidence>
<dbReference type="AlphaFoldDB" id="A0A0D9XUE2"/>
<organism evidence="2 3">
    <name type="scientific">Leersia perrieri</name>
    <dbReference type="NCBI Taxonomy" id="77586"/>
    <lineage>
        <taxon>Eukaryota</taxon>
        <taxon>Viridiplantae</taxon>
        <taxon>Streptophyta</taxon>
        <taxon>Embryophyta</taxon>
        <taxon>Tracheophyta</taxon>
        <taxon>Spermatophyta</taxon>
        <taxon>Magnoliopsida</taxon>
        <taxon>Liliopsida</taxon>
        <taxon>Poales</taxon>
        <taxon>Poaceae</taxon>
        <taxon>BOP clade</taxon>
        <taxon>Oryzoideae</taxon>
        <taxon>Oryzeae</taxon>
        <taxon>Oryzinae</taxon>
        <taxon>Leersia</taxon>
    </lineage>
</organism>
<dbReference type="Gramene" id="LPERR11G16780.1">
    <property type="protein sequence ID" value="LPERR11G16780.1"/>
    <property type="gene ID" value="LPERR11G16780"/>
</dbReference>
<proteinExistence type="predicted"/>
<dbReference type="HOGENOM" id="CLU_1637844_0_0_1"/>
<dbReference type="EnsemblPlants" id="LPERR11G16780.1">
    <property type="protein sequence ID" value="LPERR11G16780.1"/>
    <property type="gene ID" value="LPERR11G16780"/>
</dbReference>
<protein>
    <submittedName>
        <fullName evidence="2">Uncharacterized protein</fullName>
    </submittedName>
</protein>
<evidence type="ECO:0000313" key="3">
    <source>
        <dbReference type="Proteomes" id="UP000032180"/>
    </source>
</evidence>
<reference evidence="3" key="2">
    <citation type="submission" date="2013-12" db="EMBL/GenBank/DDBJ databases">
        <authorList>
            <person name="Yu Y."/>
            <person name="Lee S."/>
            <person name="de Baynast K."/>
            <person name="Wissotski M."/>
            <person name="Liu L."/>
            <person name="Talag J."/>
            <person name="Goicoechea J."/>
            <person name="Angelova A."/>
            <person name="Jetty R."/>
            <person name="Kudrna D."/>
            <person name="Golser W."/>
            <person name="Rivera L."/>
            <person name="Zhang J."/>
            <person name="Wing R."/>
        </authorList>
    </citation>
    <scope>NUCLEOTIDE SEQUENCE</scope>
</reference>
<keyword evidence="3" id="KW-1185">Reference proteome</keyword>
<feature type="region of interest" description="Disordered" evidence="1">
    <location>
        <begin position="133"/>
        <end position="162"/>
    </location>
</feature>
<dbReference type="SUPFAM" id="SSF49599">
    <property type="entry name" value="TRAF domain-like"/>
    <property type="match status" value="1"/>
</dbReference>
<evidence type="ECO:0000313" key="2">
    <source>
        <dbReference type="EnsemblPlants" id="LPERR11G16780.1"/>
    </source>
</evidence>
<dbReference type="InterPro" id="IPR008974">
    <property type="entry name" value="TRAF-like"/>
</dbReference>
<dbReference type="Proteomes" id="UP000032180">
    <property type="component" value="Chromosome 11"/>
</dbReference>